<sequence>MRRPSIRTLLFAPAILFTLFYLTGVVMFATEDRTVDALEGRESAPDVIAIFGASGTAGDGILKAALADPDIQKIHVITRRSTPRIEEGIASGKVQMTRHMDYLNYASIQEQIAEVDTVYWAIGISSVGADEETYGRIHVDFPMQFVRLWTRINTASDLSFHFISSSDISEDSSVMWVREKIRAEKSLFNFAEGSNLRVIAYRPDYIGPTKEEAHLGQDLLYWFFRPVGAAVKATEIGRAMIALSSRGPRIANGMTISTSRIIRLSDAYGRRHSRDKTGLIPFMPEDEVRKVVSR</sequence>
<dbReference type="PANTHER" id="PTHR14097">
    <property type="entry name" value="OXIDOREDUCTASE HTATIP2"/>
    <property type="match status" value="1"/>
</dbReference>
<evidence type="ECO:0000313" key="2">
    <source>
        <dbReference type="Proteomes" id="UP001317963"/>
    </source>
</evidence>
<protein>
    <recommendedName>
        <fullName evidence="3">NAD(P)-binding domain-containing protein</fullName>
    </recommendedName>
</protein>
<gene>
    <name evidence="1" type="ORF">E0F26_03895</name>
</gene>
<evidence type="ECO:0000313" key="1">
    <source>
        <dbReference type="EMBL" id="UZP73938.1"/>
    </source>
</evidence>
<organism evidence="1 2">
    <name type="scientific">Candidatus Paraluminiphilus aquimaris</name>
    <dbReference type="NCBI Taxonomy" id="2518994"/>
    <lineage>
        <taxon>Bacteria</taxon>
        <taxon>Pseudomonadati</taxon>
        <taxon>Pseudomonadota</taxon>
        <taxon>Gammaproteobacteria</taxon>
        <taxon>Cellvibrionales</taxon>
        <taxon>Halieaceae</taxon>
        <taxon>Candidatus Paraluminiphilus</taxon>
    </lineage>
</organism>
<dbReference type="InterPro" id="IPR036291">
    <property type="entry name" value="NAD(P)-bd_dom_sf"/>
</dbReference>
<dbReference type="SUPFAM" id="SSF51735">
    <property type="entry name" value="NAD(P)-binding Rossmann-fold domains"/>
    <property type="match status" value="1"/>
</dbReference>
<evidence type="ECO:0008006" key="3">
    <source>
        <dbReference type="Google" id="ProtNLM"/>
    </source>
</evidence>
<name>A0ABY6Q6N3_9GAMM</name>
<keyword evidence="2" id="KW-1185">Reference proteome</keyword>
<accession>A0ABY6Q6N3</accession>
<dbReference type="PANTHER" id="PTHR14097:SF8">
    <property type="entry name" value="NAD(P)-BINDING DOMAIN-CONTAINING PROTEIN"/>
    <property type="match status" value="1"/>
</dbReference>
<dbReference type="EMBL" id="CP036501">
    <property type="protein sequence ID" value="UZP73938.1"/>
    <property type="molecule type" value="Genomic_DNA"/>
</dbReference>
<dbReference type="RefSeq" id="WP_279242740.1">
    <property type="nucleotide sequence ID" value="NZ_CP036501.1"/>
</dbReference>
<dbReference type="Proteomes" id="UP001317963">
    <property type="component" value="Chromosome"/>
</dbReference>
<reference evidence="1 2" key="1">
    <citation type="submission" date="2019-02" db="EMBL/GenBank/DDBJ databases">
        <title>Halieaceae_genomes.</title>
        <authorList>
            <person name="Li S.-H."/>
        </authorList>
    </citation>
    <scope>NUCLEOTIDE SEQUENCE [LARGE SCALE GENOMIC DNA]</scope>
    <source>
        <strain evidence="1 2">JH123</strain>
    </source>
</reference>
<dbReference type="Gene3D" id="3.40.50.720">
    <property type="entry name" value="NAD(P)-binding Rossmann-like Domain"/>
    <property type="match status" value="1"/>
</dbReference>
<proteinExistence type="predicted"/>